<reference evidence="2" key="1">
    <citation type="submission" date="2017-04" db="EMBL/GenBank/DDBJ databases">
        <authorList>
            <person name="Varghese N."/>
            <person name="Submissions S."/>
        </authorList>
    </citation>
    <scope>NUCLEOTIDE SEQUENCE [LARGE SCALE GENOMIC DNA]</scope>
    <source>
        <strain evidence="2">DSM 4125</strain>
    </source>
</reference>
<dbReference type="RefSeq" id="WP_085518056.1">
    <property type="nucleotide sequence ID" value="NZ_FXAW01000006.1"/>
</dbReference>
<keyword evidence="2" id="KW-1185">Reference proteome</keyword>
<name>A0A1X7KLW3_9BACT</name>
<dbReference type="OrthoDB" id="66316at2"/>
<dbReference type="Pfam" id="PF20001">
    <property type="entry name" value="DUF6428"/>
    <property type="match status" value="1"/>
</dbReference>
<accession>A0A1X7KLW3</accession>
<sequence length="158" mass="17744">MKLSEIKSRLENLSEVKFQLPNGEFVPQHFHITEVGIISRHFIDCGGTMRDEKTVNFQLWEDRDYDHRLGAKKLHDIITLSETKLGIDDNLEIEVEYQGSTIGKYHLDFMDDHFVLLNTQTDCLAKDKCGIPASKPKVQLADVSGTSSNSCEPGGGCC</sequence>
<organism evidence="1 2">
    <name type="scientific">Marivirga sericea</name>
    <dbReference type="NCBI Taxonomy" id="1028"/>
    <lineage>
        <taxon>Bacteria</taxon>
        <taxon>Pseudomonadati</taxon>
        <taxon>Bacteroidota</taxon>
        <taxon>Cytophagia</taxon>
        <taxon>Cytophagales</taxon>
        <taxon>Marivirgaceae</taxon>
        <taxon>Marivirga</taxon>
    </lineage>
</organism>
<dbReference type="InterPro" id="IPR045534">
    <property type="entry name" value="DUF6428"/>
</dbReference>
<evidence type="ECO:0000313" key="1">
    <source>
        <dbReference type="EMBL" id="SMG42446.1"/>
    </source>
</evidence>
<dbReference type="Proteomes" id="UP000193804">
    <property type="component" value="Unassembled WGS sequence"/>
</dbReference>
<dbReference type="STRING" id="1028.SAMN05661096_02896"/>
<evidence type="ECO:0000313" key="2">
    <source>
        <dbReference type="Proteomes" id="UP000193804"/>
    </source>
</evidence>
<gene>
    <name evidence="1" type="ORF">SAMN05661096_02896</name>
</gene>
<proteinExistence type="predicted"/>
<dbReference type="AlphaFoldDB" id="A0A1X7KLW3"/>
<protein>
    <submittedName>
        <fullName evidence="1">Uncharacterized protein</fullName>
    </submittedName>
</protein>
<dbReference type="EMBL" id="FXAW01000006">
    <property type="protein sequence ID" value="SMG42446.1"/>
    <property type="molecule type" value="Genomic_DNA"/>
</dbReference>